<accession>A0ACC8X7K2</accession>
<evidence type="ECO:0000313" key="2">
    <source>
        <dbReference type="Proteomes" id="UP000188605"/>
    </source>
</evidence>
<keyword evidence="2" id="KW-1185">Reference proteome</keyword>
<evidence type="ECO:0000313" key="1">
    <source>
        <dbReference type="EMBL" id="ONI37699.1"/>
    </source>
</evidence>
<comment type="caution">
    <text evidence="1">The sequence shown here is derived from an EMBL/GenBank/DDBJ whole genome shotgun (WGS) entry which is preliminary data.</text>
</comment>
<organism evidence="1 2">
    <name type="scientific">Candidatus Epulonipiscium fishelsonii</name>
    <dbReference type="NCBI Taxonomy" id="77094"/>
    <lineage>
        <taxon>Bacteria</taxon>
        <taxon>Bacillati</taxon>
        <taxon>Bacillota</taxon>
        <taxon>Clostridia</taxon>
        <taxon>Lachnospirales</taxon>
        <taxon>Lachnospiraceae</taxon>
        <taxon>Candidatus Epulonipiscium</taxon>
    </lineage>
</organism>
<proteinExistence type="predicted"/>
<protein>
    <submittedName>
        <fullName evidence="1">Uncharacterized protein</fullName>
    </submittedName>
</protein>
<sequence length="214" mass="23575">MGEFIKNHKFLVGVCIVIIGAMIYNPNTSKDDIIILPKENELVEELNAKQLQDIDITSELSDNNIVDNSENIQQIPVYICGEINNTGVYWVNEHSLIQDVINMAGGVTSDADMTAINLAQILQPNSQVVVPKKGVILNTINTGQINNTGEDKININLADLVQLETLPNIGEVKAQAILDYREEHGSFSSLEQLKEVSGIGEKTYEGLKDSIRIN</sequence>
<reference evidence="1" key="1">
    <citation type="submission" date="2016-08" db="EMBL/GenBank/DDBJ databases">
        <authorList>
            <person name="Ngugi D.K."/>
            <person name="Miyake S."/>
            <person name="Stingl U."/>
        </authorList>
    </citation>
    <scope>NUCLEOTIDE SEQUENCE</scope>
    <source>
        <strain evidence="1">SCG-B11WGA-EpuloA1</strain>
    </source>
</reference>
<dbReference type="EMBL" id="LJDB01000105">
    <property type="protein sequence ID" value="ONI37699.1"/>
    <property type="molecule type" value="Genomic_DNA"/>
</dbReference>
<name>A0ACC8X7K2_9FIRM</name>
<dbReference type="Proteomes" id="UP000188605">
    <property type="component" value="Unassembled WGS sequence"/>
</dbReference>
<gene>
    <name evidence="1" type="ORF">AN396_12455</name>
</gene>